<dbReference type="PANTHER" id="PTHR32347:SF23">
    <property type="entry name" value="BLL5650 PROTEIN"/>
    <property type="match status" value="1"/>
</dbReference>
<reference evidence="5 6" key="1">
    <citation type="submission" date="2019-02" db="EMBL/GenBank/DDBJ databases">
        <title>Deep-cultivation of Planctomycetes and their phenomic and genomic characterization uncovers novel biology.</title>
        <authorList>
            <person name="Wiegand S."/>
            <person name="Jogler M."/>
            <person name="Boedeker C."/>
            <person name="Pinto D."/>
            <person name="Vollmers J."/>
            <person name="Rivas-Marin E."/>
            <person name="Kohn T."/>
            <person name="Peeters S.H."/>
            <person name="Heuer A."/>
            <person name="Rast P."/>
            <person name="Oberbeckmann S."/>
            <person name="Bunk B."/>
            <person name="Jeske O."/>
            <person name="Meyerdierks A."/>
            <person name="Storesund J.E."/>
            <person name="Kallscheuer N."/>
            <person name="Luecker S."/>
            <person name="Lage O.M."/>
            <person name="Pohl T."/>
            <person name="Merkel B.J."/>
            <person name="Hornburger P."/>
            <person name="Mueller R.-W."/>
            <person name="Bruemmer F."/>
            <person name="Labrenz M."/>
            <person name="Spormann A.M."/>
            <person name="Op den Camp H."/>
            <person name="Overmann J."/>
            <person name="Amann R."/>
            <person name="Jetten M.S.M."/>
            <person name="Mascher T."/>
            <person name="Medema M.H."/>
            <person name="Devos D.P."/>
            <person name="Kaster A.-K."/>
            <person name="Ovreas L."/>
            <person name="Rohde M."/>
            <person name="Galperin M.Y."/>
            <person name="Jogler C."/>
        </authorList>
    </citation>
    <scope>NUCLEOTIDE SEQUENCE [LARGE SCALE GENOMIC DNA]</scope>
    <source>
        <strain evidence="5 6">Poly24</strain>
    </source>
</reference>
<keyword evidence="6" id="KW-1185">Reference proteome</keyword>
<gene>
    <name evidence="5" type="ORF">Poly24_38850</name>
</gene>
<feature type="compositionally biased region" description="Polar residues" evidence="3">
    <location>
        <begin position="11"/>
        <end position="20"/>
    </location>
</feature>
<keyword evidence="2" id="KW-0175">Coiled coil</keyword>
<protein>
    <recommendedName>
        <fullName evidence="4">CusB-like beta-barrel domain-containing protein</fullName>
    </recommendedName>
</protein>
<evidence type="ECO:0000256" key="3">
    <source>
        <dbReference type="SAM" id="MobiDB-lite"/>
    </source>
</evidence>
<dbReference type="OrthoDB" id="9806939at2"/>
<dbReference type="PANTHER" id="PTHR32347">
    <property type="entry name" value="EFFLUX SYSTEM COMPONENT YKNX-RELATED"/>
    <property type="match status" value="1"/>
</dbReference>
<feature type="region of interest" description="Disordered" evidence="3">
    <location>
        <begin position="1"/>
        <end position="47"/>
    </location>
</feature>
<dbReference type="EMBL" id="CP036348">
    <property type="protein sequence ID" value="QDV70166.1"/>
    <property type="molecule type" value="Genomic_DNA"/>
</dbReference>
<dbReference type="GO" id="GO:0030313">
    <property type="term" value="C:cell envelope"/>
    <property type="evidence" value="ECO:0007669"/>
    <property type="project" value="UniProtKB-SubCell"/>
</dbReference>
<proteinExistence type="predicted"/>
<feature type="compositionally biased region" description="Polar residues" evidence="3">
    <location>
        <begin position="31"/>
        <end position="45"/>
    </location>
</feature>
<dbReference type="RefSeq" id="WP_145098949.1">
    <property type="nucleotide sequence ID" value="NZ_CP036348.1"/>
</dbReference>
<comment type="subcellular location">
    <subcellularLocation>
        <location evidence="1">Cell envelope</location>
    </subcellularLocation>
</comment>
<dbReference type="InterPro" id="IPR050465">
    <property type="entry name" value="UPF0194_transport"/>
</dbReference>
<evidence type="ECO:0000259" key="4">
    <source>
        <dbReference type="Pfam" id="PF25954"/>
    </source>
</evidence>
<dbReference type="AlphaFoldDB" id="A0A518JXB3"/>
<dbReference type="SUPFAM" id="SSF111369">
    <property type="entry name" value="HlyD-like secretion proteins"/>
    <property type="match status" value="1"/>
</dbReference>
<dbReference type="InterPro" id="IPR058792">
    <property type="entry name" value="Beta-barrel_RND_2"/>
</dbReference>
<dbReference type="Gene3D" id="2.40.30.170">
    <property type="match status" value="1"/>
</dbReference>
<evidence type="ECO:0000256" key="1">
    <source>
        <dbReference type="ARBA" id="ARBA00004196"/>
    </source>
</evidence>
<dbReference type="Pfam" id="PF25954">
    <property type="entry name" value="Beta-barrel_RND_2"/>
    <property type="match status" value="1"/>
</dbReference>
<evidence type="ECO:0000313" key="6">
    <source>
        <dbReference type="Proteomes" id="UP000315082"/>
    </source>
</evidence>
<organism evidence="5 6">
    <name type="scientific">Rosistilla carotiformis</name>
    <dbReference type="NCBI Taxonomy" id="2528017"/>
    <lineage>
        <taxon>Bacteria</taxon>
        <taxon>Pseudomonadati</taxon>
        <taxon>Planctomycetota</taxon>
        <taxon>Planctomycetia</taxon>
        <taxon>Pirellulales</taxon>
        <taxon>Pirellulaceae</taxon>
        <taxon>Rosistilla</taxon>
    </lineage>
</organism>
<evidence type="ECO:0000313" key="5">
    <source>
        <dbReference type="EMBL" id="QDV70166.1"/>
    </source>
</evidence>
<sequence length="662" mass="72124">MTSPPIPTHIATGTNTQWSPASVVVPRSNDPLPQSTPQSEQSAATPASIDRRFGQLQQTLTQIARDAGSIQQFADASLTAICRSGIAIGGMWHPRSNTDPATDDSEPLAAQIPGGLLGQPATQQWLHACRTSLATDEEPQTFTSPQVQGLHATCIHLAVGSQHYAITLVAIGSDAGDLQRTIQLLPVMATAWHFGREAIACQHDLRVTAALVELVAEVQKCPTLAEACQSIVDQWKAHLGCKFIALSLFPAASRLAEGRSQPLRLQAISGLAHFDPSSPLAHAIESAHDECVLRECVTSWPPLAPNRRELSIAHRQIVESAGVELIASTPLRDNDGRIVGVLSAAGPFLSVGNPETQNLLTALSLPIGSVLSISRRAQPSRLRRFAQRIASQSIATQRNLLLASVGVVLIALCLPWPYRVACRCRLEPAAKRFAVAPYDGLLDATFVRPGDRVVAGAPLARMEQREINWELAGVVAQQARIRKTLDSHMANHETPKAMICEAELAELAARRQLLEYQRDNMEIRAPVAGLVLAGSLERREHVPVGIGEKLYEIAEISPLRVEVAIPAEDISHVEIGMKVQIRLNSERLQPIVGKLESIRPRSVVRENRNVFVAELSVPNPDGKLRPGMEGDARIETVRHTLAWNWFHKPWERAVAWLSLTFT</sequence>
<name>A0A518JXB3_9BACT</name>
<dbReference type="KEGG" id="rcf:Poly24_38850"/>
<dbReference type="SUPFAM" id="SSF55781">
    <property type="entry name" value="GAF domain-like"/>
    <property type="match status" value="1"/>
</dbReference>
<evidence type="ECO:0000256" key="2">
    <source>
        <dbReference type="ARBA" id="ARBA00023054"/>
    </source>
</evidence>
<accession>A0A518JXB3</accession>
<feature type="domain" description="CusB-like beta-barrel" evidence="4">
    <location>
        <begin position="561"/>
        <end position="635"/>
    </location>
</feature>
<dbReference type="Proteomes" id="UP000315082">
    <property type="component" value="Chromosome"/>
</dbReference>